<dbReference type="PANTHER" id="PTHR33693:SF1">
    <property type="entry name" value="TYPE-4 URACIL-DNA GLYCOSYLASE"/>
    <property type="match status" value="1"/>
</dbReference>
<keyword evidence="5" id="KW-0408">Iron</keyword>
<evidence type="ECO:0000256" key="4">
    <source>
        <dbReference type="ARBA" id="ARBA00022801"/>
    </source>
</evidence>
<dbReference type="GO" id="GO:0046872">
    <property type="term" value="F:metal ion binding"/>
    <property type="evidence" value="ECO:0007669"/>
    <property type="project" value="UniProtKB-KW"/>
</dbReference>
<dbReference type="SUPFAM" id="SSF52141">
    <property type="entry name" value="Uracil-DNA glycosylase-like"/>
    <property type="match status" value="1"/>
</dbReference>
<evidence type="ECO:0000256" key="2">
    <source>
        <dbReference type="ARBA" id="ARBA00022723"/>
    </source>
</evidence>
<name>X1AGH3_9ZZZZ</name>
<dbReference type="PANTHER" id="PTHR33693">
    <property type="entry name" value="TYPE-5 URACIL-DNA GLYCOSYLASE"/>
    <property type="match status" value="1"/>
</dbReference>
<evidence type="ECO:0000313" key="9">
    <source>
        <dbReference type="EMBL" id="GAG81680.1"/>
    </source>
</evidence>
<evidence type="ECO:0000256" key="6">
    <source>
        <dbReference type="ARBA" id="ARBA00023014"/>
    </source>
</evidence>
<dbReference type="GO" id="GO:0051539">
    <property type="term" value="F:4 iron, 4 sulfur cluster binding"/>
    <property type="evidence" value="ECO:0007669"/>
    <property type="project" value="UniProtKB-KW"/>
</dbReference>
<feature type="non-terminal residue" evidence="9">
    <location>
        <position position="162"/>
    </location>
</feature>
<evidence type="ECO:0000256" key="3">
    <source>
        <dbReference type="ARBA" id="ARBA00022763"/>
    </source>
</evidence>
<dbReference type="Pfam" id="PF03167">
    <property type="entry name" value="UDG"/>
    <property type="match status" value="1"/>
</dbReference>
<keyword evidence="6" id="KW-0411">Iron-sulfur</keyword>
<dbReference type="AlphaFoldDB" id="X1AGH3"/>
<dbReference type="SMART" id="SM00987">
    <property type="entry name" value="UreE_C"/>
    <property type="match status" value="1"/>
</dbReference>
<protein>
    <recommendedName>
        <fullName evidence="8">Uracil-DNA glycosylase-like domain-containing protein</fullName>
    </recommendedName>
</protein>
<dbReference type="Gene3D" id="3.40.470.10">
    <property type="entry name" value="Uracil-DNA glycosylase-like domain"/>
    <property type="match status" value="1"/>
</dbReference>
<keyword evidence="7" id="KW-0234">DNA repair</keyword>
<dbReference type="SMART" id="SM00986">
    <property type="entry name" value="UDG"/>
    <property type="match status" value="1"/>
</dbReference>
<accession>X1AGH3</accession>
<comment type="caution">
    <text evidence="9">The sequence shown here is derived from an EMBL/GenBank/DDBJ whole genome shotgun (WGS) entry which is preliminary data.</text>
</comment>
<keyword evidence="3" id="KW-0227">DNA damage</keyword>
<dbReference type="InterPro" id="IPR036895">
    <property type="entry name" value="Uracil-DNA_glycosylase-like_sf"/>
</dbReference>
<dbReference type="GO" id="GO:0097506">
    <property type="term" value="F:deaminated base DNA N-glycosylase activity"/>
    <property type="evidence" value="ECO:0007669"/>
    <property type="project" value="UniProtKB-ARBA"/>
</dbReference>
<evidence type="ECO:0000256" key="5">
    <source>
        <dbReference type="ARBA" id="ARBA00023004"/>
    </source>
</evidence>
<feature type="domain" description="Uracil-DNA glycosylase-like" evidence="8">
    <location>
        <begin position="9"/>
        <end position="162"/>
    </location>
</feature>
<proteinExistence type="predicted"/>
<evidence type="ECO:0000256" key="1">
    <source>
        <dbReference type="ARBA" id="ARBA00022485"/>
    </source>
</evidence>
<keyword evidence="1" id="KW-0004">4Fe-4S</keyword>
<keyword evidence="2" id="KW-0479">Metal-binding</keyword>
<gene>
    <name evidence="9" type="ORF">S01H4_26048</name>
</gene>
<organism evidence="9">
    <name type="scientific">marine sediment metagenome</name>
    <dbReference type="NCBI Taxonomy" id="412755"/>
    <lineage>
        <taxon>unclassified sequences</taxon>
        <taxon>metagenomes</taxon>
        <taxon>ecological metagenomes</taxon>
    </lineage>
</organism>
<evidence type="ECO:0000256" key="7">
    <source>
        <dbReference type="ARBA" id="ARBA00023204"/>
    </source>
</evidence>
<keyword evidence="4" id="KW-0378">Hydrolase</keyword>
<reference evidence="9" key="1">
    <citation type="journal article" date="2014" name="Front. Microbiol.">
        <title>High frequency of phylogenetically diverse reductive dehalogenase-homologous genes in deep subseafloor sedimentary metagenomes.</title>
        <authorList>
            <person name="Kawai M."/>
            <person name="Futagami T."/>
            <person name="Toyoda A."/>
            <person name="Takaki Y."/>
            <person name="Nishi S."/>
            <person name="Hori S."/>
            <person name="Arai W."/>
            <person name="Tsubouchi T."/>
            <person name="Morono Y."/>
            <person name="Uchiyama I."/>
            <person name="Ito T."/>
            <person name="Fujiyama A."/>
            <person name="Inagaki F."/>
            <person name="Takami H."/>
        </authorList>
    </citation>
    <scope>NUCLEOTIDE SEQUENCE</scope>
    <source>
        <strain evidence="9">Expedition CK06-06</strain>
    </source>
</reference>
<dbReference type="InterPro" id="IPR051536">
    <property type="entry name" value="UDG_Type-4/5"/>
</dbReference>
<sequence length="162" mass="18331">MDQSRVRVPGAGPLDAELVFIGEAPAKNELFEGKPFVGSAGRYLDKLFAIASIIRDEVRLENLSEVRAPGDKIERMPYDEIIYWEQDLIKRINALPNPKILIPMGAYALRALTDKKTITNFRGSPLKPKNAIKHDCIVIPTLHPSNMHYHYELWILIVADLI</sequence>
<dbReference type="EMBL" id="BART01012493">
    <property type="protein sequence ID" value="GAG81680.1"/>
    <property type="molecule type" value="Genomic_DNA"/>
</dbReference>
<dbReference type="InterPro" id="IPR005122">
    <property type="entry name" value="Uracil-DNA_glycosylase-like"/>
</dbReference>
<evidence type="ECO:0000259" key="8">
    <source>
        <dbReference type="SMART" id="SM00986"/>
    </source>
</evidence>
<dbReference type="GO" id="GO:0006281">
    <property type="term" value="P:DNA repair"/>
    <property type="evidence" value="ECO:0007669"/>
    <property type="project" value="UniProtKB-KW"/>
</dbReference>